<sequence length="611" mass="66951">MKPATAVSAVSAALTSTVKLTEKVFEIRAVDKQARSLLETINEVNGQLDVAKDLRRQKSGLLTVVEKKMMDTTFQSTERAIGHVVKLVEPCRVAMQTTGGDVGLGTRLMFVLRDSPNIQVSLTRLGLASQSLHTALILRCSREAVSPPPVLRSTLEPKMPPSYEESQFLTASRAKNMLRKASSTISCDDAGDYERMPGNNMLASLPEDVDETADSASISSHTRRRSRSTQNELFFEDAASTHDCFAPRYSGQFLPFLPYRPGPSSTVSAQFEPEIPTMLRPGSTRSPSIPVANGFPEISMWRAHANAEMYGRGVHLSPYENEPSKGTAQAADTSEAHETRQEAARAAAWNSSPPLWAAAYWKPIRRPMSLPQPGSIRAYNANSTKASLAELSAMKSPDQHSTFAFPSNPTDLTPRPLFFEMVKIEDGAKSTEAIQRVEVNLTSKLAADTKPKAALESEFPEVMPYGGLELALLYPSHEHQTPQAVMPDNPSVETARSISIVTGVPVMVMNAARQHRRESVRDAHKIRPKSSQPVRYGSGLMLAAETDTNNLTHARCASEGIRLRSATVSPVSSVSSASLKPPVVLTGRARSQRWREAQFERFEQLQKSQPQ</sequence>
<proteinExistence type="predicted"/>
<dbReference type="Proteomes" id="UP001056384">
    <property type="component" value="Chromosome 2"/>
</dbReference>
<feature type="region of interest" description="Disordered" evidence="1">
    <location>
        <begin position="198"/>
        <end position="229"/>
    </location>
</feature>
<name>A0A9Q9EEN6_9PEZI</name>
<feature type="compositionally biased region" description="Basic and acidic residues" evidence="1">
    <location>
        <begin position="334"/>
        <end position="343"/>
    </location>
</feature>
<dbReference type="AlphaFoldDB" id="A0A9Q9EEN6"/>
<evidence type="ECO:0000256" key="1">
    <source>
        <dbReference type="SAM" id="MobiDB-lite"/>
    </source>
</evidence>
<dbReference type="EMBL" id="CP099419">
    <property type="protein sequence ID" value="USW48991.1"/>
    <property type="molecule type" value="Genomic_DNA"/>
</dbReference>
<evidence type="ECO:0000313" key="2">
    <source>
        <dbReference type="EMBL" id="USW48991.1"/>
    </source>
</evidence>
<gene>
    <name evidence="2" type="ORF">Slin15195_G023100</name>
</gene>
<protein>
    <submittedName>
        <fullName evidence="2">Uncharacterized protein</fullName>
    </submittedName>
</protein>
<feature type="region of interest" description="Disordered" evidence="1">
    <location>
        <begin position="316"/>
        <end position="347"/>
    </location>
</feature>
<evidence type="ECO:0000313" key="3">
    <source>
        <dbReference type="Proteomes" id="UP001056384"/>
    </source>
</evidence>
<accession>A0A9Q9EEN6</accession>
<organism evidence="2 3">
    <name type="scientific">Septoria linicola</name>
    <dbReference type="NCBI Taxonomy" id="215465"/>
    <lineage>
        <taxon>Eukaryota</taxon>
        <taxon>Fungi</taxon>
        <taxon>Dikarya</taxon>
        <taxon>Ascomycota</taxon>
        <taxon>Pezizomycotina</taxon>
        <taxon>Dothideomycetes</taxon>
        <taxon>Dothideomycetidae</taxon>
        <taxon>Mycosphaerellales</taxon>
        <taxon>Mycosphaerellaceae</taxon>
        <taxon>Septoria</taxon>
    </lineage>
</organism>
<reference evidence="2" key="1">
    <citation type="submission" date="2022-06" db="EMBL/GenBank/DDBJ databases">
        <title>Complete genome sequences of two strains of the flax pathogen Septoria linicola.</title>
        <authorList>
            <person name="Lapalu N."/>
            <person name="Simon A."/>
            <person name="Demenou B."/>
            <person name="Paumier D."/>
            <person name="Guillot M.-P."/>
            <person name="Gout L."/>
            <person name="Valade R."/>
        </authorList>
    </citation>
    <scope>NUCLEOTIDE SEQUENCE</scope>
    <source>
        <strain evidence="2">SE15195</strain>
    </source>
</reference>
<keyword evidence="3" id="KW-1185">Reference proteome</keyword>